<reference evidence="5" key="1">
    <citation type="journal article" date="2019" name="Int. J. Syst. Evol. Microbiol.">
        <title>The Global Catalogue of Microorganisms (GCM) 10K type strain sequencing project: providing services to taxonomists for standard genome sequencing and annotation.</title>
        <authorList>
            <consortium name="The Broad Institute Genomics Platform"/>
            <consortium name="The Broad Institute Genome Sequencing Center for Infectious Disease"/>
            <person name="Wu L."/>
            <person name="Ma J."/>
        </authorList>
    </citation>
    <scope>NUCLEOTIDE SEQUENCE [LARGE SCALE GENOMIC DNA]</scope>
    <source>
        <strain evidence="5">KACC 14058</strain>
    </source>
</reference>
<evidence type="ECO:0000259" key="2">
    <source>
        <dbReference type="Pfam" id="PF00156"/>
    </source>
</evidence>
<proteinExistence type="inferred from homology"/>
<dbReference type="InterPro" id="IPR029057">
    <property type="entry name" value="PRTase-like"/>
</dbReference>
<dbReference type="EMBL" id="JBHSDV010000001">
    <property type="protein sequence ID" value="MFC4387017.1"/>
    <property type="molecule type" value="Genomic_DNA"/>
</dbReference>
<feature type="domain" description="Double zinc ribbon" evidence="3">
    <location>
        <begin position="4"/>
        <end position="62"/>
    </location>
</feature>
<gene>
    <name evidence="4" type="ORF">ACFOZ1_04255</name>
</gene>
<evidence type="ECO:0000259" key="3">
    <source>
        <dbReference type="Pfam" id="PF18912"/>
    </source>
</evidence>
<dbReference type="PANTHER" id="PTHR47505:SF1">
    <property type="entry name" value="DNA UTILIZATION PROTEIN YHGH"/>
    <property type="match status" value="1"/>
</dbReference>
<dbReference type="PANTHER" id="PTHR47505">
    <property type="entry name" value="DNA UTILIZATION PROTEIN YHGH"/>
    <property type="match status" value="1"/>
</dbReference>
<dbReference type="CDD" id="cd06223">
    <property type="entry name" value="PRTases_typeI"/>
    <property type="match status" value="1"/>
</dbReference>
<protein>
    <submittedName>
        <fullName evidence="4">ComF family protein</fullName>
    </submittedName>
</protein>
<dbReference type="Gene3D" id="3.40.50.2020">
    <property type="match status" value="1"/>
</dbReference>
<comment type="similarity">
    <text evidence="1">Belongs to the ComF/GntX family.</text>
</comment>
<keyword evidence="5" id="KW-1185">Reference proteome</keyword>
<dbReference type="Proteomes" id="UP001595880">
    <property type="component" value="Unassembled WGS sequence"/>
</dbReference>
<comment type="caution">
    <text evidence="4">The sequence shown here is derived from an EMBL/GenBank/DDBJ whole genome shotgun (WGS) entry which is preliminary data.</text>
</comment>
<name>A0ABV8VRC0_9BACI</name>
<feature type="domain" description="Phosphoribosyltransferase" evidence="2">
    <location>
        <begin position="138"/>
        <end position="222"/>
    </location>
</feature>
<evidence type="ECO:0000313" key="4">
    <source>
        <dbReference type="EMBL" id="MFC4387017.1"/>
    </source>
</evidence>
<evidence type="ECO:0000256" key="1">
    <source>
        <dbReference type="ARBA" id="ARBA00008007"/>
    </source>
</evidence>
<dbReference type="InterPro" id="IPR051910">
    <property type="entry name" value="ComF/GntX_DNA_util-trans"/>
</dbReference>
<dbReference type="InterPro" id="IPR044005">
    <property type="entry name" value="DZR_2"/>
</dbReference>
<dbReference type="RefSeq" id="WP_390196310.1">
    <property type="nucleotide sequence ID" value="NZ_JBHSDV010000001.1"/>
</dbReference>
<sequence>MNLCLNCSEPLVLDITWSNVFQLSNPSPLCEKCTALLSLITGPICEKCGRQMKEATICSDCAKWSENILRTNRAVFSYSNEMKIFIQQWKFRGDYIWIDAFEPYIKAIFTKYYHNIQAVLVPIPLTEERLYERAFNQAEAIATVIDLPIETALQRDNQFQEKQSKKTRVERLQSKNPFIVTKQLNKPVILVDDIYTTGMTIHHAANALHTYGVKEIYSFTLVR</sequence>
<organism evidence="4 5">
    <name type="scientific">Gracilibacillus marinus</name>
    <dbReference type="NCBI Taxonomy" id="630535"/>
    <lineage>
        <taxon>Bacteria</taxon>
        <taxon>Bacillati</taxon>
        <taxon>Bacillota</taxon>
        <taxon>Bacilli</taxon>
        <taxon>Bacillales</taxon>
        <taxon>Bacillaceae</taxon>
        <taxon>Gracilibacillus</taxon>
    </lineage>
</organism>
<dbReference type="Pfam" id="PF00156">
    <property type="entry name" value="Pribosyltran"/>
    <property type="match status" value="1"/>
</dbReference>
<accession>A0ABV8VRC0</accession>
<dbReference type="InterPro" id="IPR000836">
    <property type="entry name" value="PRTase_dom"/>
</dbReference>
<dbReference type="SUPFAM" id="SSF53271">
    <property type="entry name" value="PRTase-like"/>
    <property type="match status" value="1"/>
</dbReference>
<evidence type="ECO:0000313" key="5">
    <source>
        <dbReference type="Proteomes" id="UP001595880"/>
    </source>
</evidence>
<dbReference type="Pfam" id="PF18912">
    <property type="entry name" value="DZR_2"/>
    <property type="match status" value="1"/>
</dbReference>